<evidence type="ECO:0000313" key="9">
    <source>
        <dbReference type="EMBL" id="OXC74358.1"/>
    </source>
</evidence>
<evidence type="ECO:0000256" key="1">
    <source>
        <dbReference type="ARBA" id="ARBA00004651"/>
    </source>
</evidence>
<dbReference type="OrthoDB" id="9805682at2"/>
<dbReference type="AlphaFoldDB" id="A0A226WUT1"/>
<dbReference type="PANTHER" id="PTHR30012:SF0">
    <property type="entry name" value="TYPE II SECRETION SYSTEM PROTEIN F-RELATED"/>
    <property type="match status" value="1"/>
</dbReference>
<accession>A0A226WUT1</accession>
<reference evidence="10" key="1">
    <citation type="submission" date="2017-01" db="EMBL/GenBank/DDBJ databases">
        <title>Genome Analysis of Deinococcus marmoris KOPRI26562.</title>
        <authorList>
            <person name="Kim J.H."/>
            <person name="Oh H.-M."/>
        </authorList>
    </citation>
    <scope>NUCLEOTIDE SEQUENCE [LARGE SCALE GENOMIC DNA]</scope>
    <source>
        <strain evidence="10">PAMC 26633</strain>
    </source>
</reference>
<dbReference type="InterPro" id="IPR003004">
    <property type="entry name" value="GspF/PilC"/>
</dbReference>
<name>A0A226WUT1_CABSO</name>
<evidence type="ECO:0000313" key="10">
    <source>
        <dbReference type="Proteomes" id="UP000214720"/>
    </source>
</evidence>
<dbReference type="Proteomes" id="UP000214720">
    <property type="component" value="Unassembled WGS sequence"/>
</dbReference>
<evidence type="ECO:0000256" key="6">
    <source>
        <dbReference type="ARBA" id="ARBA00023136"/>
    </source>
</evidence>
<feature type="transmembrane region" description="Helical" evidence="7">
    <location>
        <begin position="368"/>
        <end position="388"/>
    </location>
</feature>
<feature type="transmembrane region" description="Helical" evidence="7">
    <location>
        <begin position="159"/>
        <end position="185"/>
    </location>
</feature>
<feature type="domain" description="Type II secretion system protein GspF" evidence="8">
    <location>
        <begin position="64"/>
        <end position="186"/>
    </location>
</feature>
<dbReference type="GO" id="GO:0005886">
    <property type="term" value="C:plasma membrane"/>
    <property type="evidence" value="ECO:0007669"/>
    <property type="project" value="UniProtKB-SubCell"/>
</dbReference>
<evidence type="ECO:0000259" key="8">
    <source>
        <dbReference type="Pfam" id="PF00482"/>
    </source>
</evidence>
<dbReference type="InterPro" id="IPR042094">
    <property type="entry name" value="T2SS_GspF_sf"/>
</dbReference>
<comment type="similarity">
    <text evidence="2">Belongs to the GSP F family.</text>
</comment>
<evidence type="ECO:0000256" key="4">
    <source>
        <dbReference type="ARBA" id="ARBA00022692"/>
    </source>
</evidence>
<protein>
    <submittedName>
        <fullName evidence="9">Putative secretion system X protein GspF</fullName>
    </submittedName>
</protein>
<dbReference type="RefSeq" id="WP_089164079.1">
    <property type="nucleotide sequence ID" value="NZ_MTHB01000222.1"/>
</dbReference>
<keyword evidence="6 7" id="KW-0472">Membrane</keyword>
<proteinExistence type="inferred from homology"/>
<evidence type="ECO:0000256" key="5">
    <source>
        <dbReference type="ARBA" id="ARBA00022989"/>
    </source>
</evidence>
<dbReference type="Gene3D" id="1.20.81.30">
    <property type="entry name" value="Type II secretion system (T2SS), domain F"/>
    <property type="match status" value="2"/>
</dbReference>
<keyword evidence="3" id="KW-1003">Cell membrane</keyword>
<dbReference type="PRINTS" id="PR00812">
    <property type="entry name" value="BCTERIALGSPF"/>
</dbReference>
<evidence type="ECO:0000256" key="7">
    <source>
        <dbReference type="SAM" id="Phobius"/>
    </source>
</evidence>
<feature type="domain" description="Type II secretion system protein GspF" evidence="8">
    <location>
        <begin position="268"/>
        <end position="387"/>
    </location>
</feature>
<keyword evidence="4 7" id="KW-0812">Transmembrane</keyword>
<feature type="transmembrane region" description="Helical" evidence="7">
    <location>
        <begin position="219"/>
        <end position="236"/>
    </location>
</feature>
<evidence type="ECO:0000256" key="2">
    <source>
        <dbReference type="ARBA" id="ARBA00005745"/>
    </source>
</evidence>
<comment type="subcellular location">
    <subcellularLocation>
        <location evidence="1">Cell membrane</location>
        <topology evidence="1">Multi-pass membrane protein</topology>
    </subcellularLocation>
</comment>
<gene>
    <name evidence="9" type="ORF">BSU04_32380</name>
</gene>
<comment type="caution">
    <text evidence="9">The sequence shown here is derived from an EMBL/GenBank/DDBJ whole genome shotgun (WGS) entry which is preliminary data.</text>
</comment>
<sequence length="396" mass="42884">MRFDVRAVMPTGQVQTISVHAPDAVDARRRLETSGHRILDIKALKTSSAPRSLRAKSKVSLTLFSQELLALLNAGLSLPECLEGLAEKDEGKRQQVLRSVHAAVREGLRLSDALALQPATFTDLYVGLVRAAEGTSNLPHALTRFIDYQRKVDQIRSKLISASIYPAILASVGTLVTFFLIGYVVPSFAVVYQDSGQALPWTSRILLQYGEYVAANKPLIGALLVVLVATIVVTVHKMRKGAAFGKVLASTPFVGHHVRLYRLSRIYNMLGMLLEGGIPVVAALRTVATANAPDVAGTLDRARESIEQGGVLSDAFQINSLTTPISLRLLRAGERSGQLGNMLSSAAEFYEGEVSRFIDSFTRSFEPILMTIIGLVVGGIVVLLYMPIFDLAGSLQ</sequence>
<dbReference type="Pfam" id="PF00482">
    <property type="entry name" value="T2SSF"/>
    <property type="match status" value="2"/>
</dbReference>
<keyword evidence="5 7" id="KW-1133">Transmembrane helix</keyword>
<evidence type="ECO:0000256" key="3">
    <source>
        <dbReference type="ARBA" id="ARBA00022475"/>
    </source>
</evidence>
<organism evidence="9 10">
    <name type="scientific">Caballeronia sordidicola</name>
    <name type="common">Burkholderia sordidicola</name>
    <dbReference type="NCBI Taxonomy" id="196367"/>
    <lineage>
        <taxon>Bacteria</taxon>
        <taxon>Pseudomonadati</taxon>
        <taxon>Pseudomonadota</taxon>
        <taxon>Betaproteobacteria</taxon>
        <taxon>Burkholderiales</taxon>
        <taxon>Burkholderiaceae</taxon>
        <taxon>Caballeronia</taxon>
    </lineage>
</organism>
<dbReference type="PANTHER" id="PTHR30012">
    <property type="entry name" value="GENERAL SECRETION PATHWAY PROTEIN"/>
    <property type="match status" value="1"/>
</dbReference>
<dbReference type="InterPro" id="IPR018076">
    <property type="entry name" value="T2SS_GspF_dom"/>
</dbReference>
<dbReference type="EMBL" id="MTHB01000222">
    <property type="protein sequence ID" value="OXC74358.1"/>
    <property type="molecule type" value="Genomic_DNA"/>
</dbReference>